<proteinExistence type="predicted"/>
<dbReference type="EMBL" id="UINC01042386">
    <property type="protein sequence ID" value="SVB44959.1"/>
    <property type="molecule type" value="Genomic_DNA"/>
</dbReference>
<name>A0A382E3G3_9ZZZZ</name>
<organism evidence="2">
    <name type="scientific">marine metagenome</name>
    <dbReference type="NCBI Taxonomy" id="408172"/>
    <lineage>
        <taxon>unclassified sequences</taxon>
        <taxon>metagenomes</taxon>
        <taxon>ecological metagenomes</taxon>
    </lineage>
</organism>
<evidence type="ECO:0000313" key="2">
    <source>
        <dbReference type="EMBL" id="SVB44959.1"/>
    </source>
</evidence>
<gene>
    <name evidence="2" type="ORF">METZ01_LOCUS197813</name>
</gene>
<reference evidence="2" key="1">
    <citation type="submission" date="2018-05" db="EMBL/GenBank/DDBJ databases">
        <authorList>
            <person name="Lanie J.A."/>
            <person name="Ng W.-L."/>
            <person name="Kazmierczak K.M."/>
            <person name="Andrzejewski T.M."/>
            <person name="Davidsen T.M."/>
            <person name="Wayne K.J."/>
            <person name="Tettelin H."/>
            <person name="Glass J.I."/>
            <person name="Rusch D."/>
            <person name="Podicherti R."/>
            <person name="Tsui H.-C.T."/>
            <person name="Winkler M.E."/>
        </authorList>
    </citation>
    <scope>NUCLEOTIDE SEQUENCE</scope>
</reference>
<dbReference type="AlphaFoldDB" id="A0A382E3G3"/>
<accession>A0A382E3G3</accession>
<protein>
    <submittedName>
        <fullName evidence="2">Uncharacterized protein</fullName>
    </submittedName>
</protein>
<sequence>MVTVTPTIGSTSSLYSFISDQLEITNETDEIVKAIEGYCLGLPDKQAVFDFLRPGLGSRIAAGRSDHDRFYQTESARDASGAGSPADYMGVDGDPLPIPEPGILDMRWLERPIQPHGADAVMGVKVHVTWGTASVEVHQECARYYRSLSATYESKATKHDRAIAMIRDAGKACLEQVDGVTHFDLEDPLEGAADFE</sequence>
<evidence type="ECO:0000256" key="1">
    <source>
        <dbReference type="SAM" id="MobiDB-lite"/>
    </source>
</evidence>
<feature type="region of interest" description="Disordered" evidence="1">
    <location>
        <begin position="74"/>
        <end position="93"/>
    </location>
</feature>